<keyword evidence="3" id="KW-0677">Repeat</keyword>
<organism evidence="5 6">
    <name type="scientific">Acidiferrimicrobium australe</name>
    <dbReference type="NCBI Taxonomy" id="2664430"/>
    <lineage>
        <taxon>Bacteria</taxon>
        <taxon>Bacillati</taxon>
        <taxon>Actinomycetota</taxon>
        <taxon>Acidimicrobiia</taxon>
        <taxon>Acidimicrobiales</taxon>
        <taxon>Acidimicrobiaceae</taxon>
        <taxon>Acidiferrimicrobium</taxon>
    </lineage>
</organism>
<dbReference type="CDD" id="cd03354">
    <property type="entry name" value="LbH_SAT"/>
    <property type="match status" value="1"/>
</dbReference>
<keyword evidence="2" id="KW-0808">Transferase</keyword>
<keyword evidence="4" id="KW-0012">Acyltransferase</keyword>
<dbReference type="Proteomes" id="UP000437736">
    <property type="component" value="Unassembled WGS sequence"/>
</dbReference>
<dbReference type="InterPro" id="IPR045304">
    <property type="entry name" value="LbH_SAT"/>
</dbReference>
<dbReference type="Pfam" id="PF00132">
    <property type="entry name" value="Hexapep"/>
    <property type="match status" value="1"/>
</dbReference>
<protein>
    <submittedName>
        <fullName evidence="5">Serine acetyltransferase</fullName>
    </submittedName>
</protein>
<evidence type="ECO:0000256" key="4">
    <source>
        <dbReference type="ARBA" id="ARBA00023315"/>
    </source>
</evidence>
<sequence>MRRHRPLRYAAADLTVAAVGRSSAAELIASDASAFVELRELDVPARAGAQAHLVVGYPEFRNVLFYRLQRAGQGALAAALRRLWPPMPLLEIGCPSIGPGFVISHGHGTVISARAIGRRLWVHHQVTIGWTYGQGAGMPTIGDDVFVGAGAKILGPVRVGDGARIGANAVVLRDVPDGATAVGVPAEVIQRGGSPGTGRC</sequence>
<evidence type="ECO:0000256" key="1">
    <source>
        <dbReference type="ARBA" id="ARBA00007274"/>
    </source>
</evidence>
<evidence type="ECO:0000313" key="6">
    <source>
        <dbReference type="Proteomes" id="UP000437736"/>
    </source>
</evidence>
<comment type="caution">
    <text evidence="5">The sequence shown here is derived from an EMBL/GenBank/DDBJ whole genome shotgun (WGS) entry which is preliminary data.</text>
</comment>
<dbReference type="EMBL" id="WJHE01000196">
    <property type="protein sequence ID" value="MST32012.1"/>
    <property type="molecule type" value="Genomic_DNA"/>
</dbReference>
<dbReference type="InterPro" id="IPR018357">
    <property type="entry name" value="Hexapep_transf_CS"/>
</dbReference>
<accession>A0ABW9QQB9</accession>
<dbReference type="PROSITE" id="PS00101">
    <property type="entry name" value="HEXAPEP_TRANSFERASES"/>
    <property type="match status" value="1"/>
</dbReference>
<dbReference type="Gene3D" id="2.160.10.10">
    <property type="entry name" value="Hexapeptide repeat proteins"/>
    <property type="match status" value="1"/>
</dbReference>
<evidence type="ECO:0000313" key="5">
    <source>
        <dbReference type="EMBL" id="MST32012.1"/>
    </source>
</evidence>
<dbReference type="InterPro" id="IPR011004">
    <property type="entry name" value="Trimer_LpxA-like_sf"/>
</dbReference>
<dbReference type="InterPro" id="IPR001451">
    <property type="entry name" value="Hexapep"/>
</dbReference>
<comment type="similarity">
    <text evidence="1">Belongs to the transferase hexapeptide repeat family.</text>
</comment>
<dbReference type="SUPFAM" id="SSF51161">
    <property type="entry name" value="Trimeric LpxA-like enzymes"/>
    <property type="match status" value="1"/>
</dbReference>
<gene>
    <name evidence="5" type="ORF">GHK86_04635</name>
</gene>
<proteinExistence type="inferred from homology"/>
<dbReference type="PANTHER" id="PTHR42811">
    <property type="entry name" value="SERINE ACETYLTRANSFERASE"/>
    <property type="match status" value="1"/>
</dbReference>
<evidence type="ECO:0000256" key="2">
    <source>
        <dbReference type="ARBA" id="ARBA00022679"/>
    </source>
</evidence>
<keyword evidence="6" id="KW-1185">Reference proteome</keyword>
<reference evidence="5 6" key="1">
    <citation type="submission" date="2019-11" db="EMBL/GenBank/DDBJ databases">
        <title>Acidiferrimicrobium australis gen. nov., sp. nov., an acidophilic and obligately heterotrophic, member of the Actinobacteria that catalyses dissimilatory oxido- reduction of iron isolated from metal-rich acidic water in Chile.</title>
        <authorList>
            <person name="Gonzalez D."/>
            <person name="Huber K."/>
            <person name="Hedrich S."/>
            <person name="Rojas-Villalobos C."/>
            <person name="Quatrini R."/>
            <person name="Dinamarca M.A."/>
            <person name="Schwarz A."/>
            <person name="Canales C."/>
            <person name="Nancucheo I."/>
        </authorList>
    </citation>
    <scope>NUCLEOTIDE SEQUENCE [LARGE SCALE GENOMIC DNA]</scope>
    <source>
        <strain evidence="5 6">USS-CCA1</strain>
    </source>
</reference>
<name>A0ABW9QQB9_9ACTN</name>
<evidence type="ECO:0000256" key="3">
    <source>
        <dbReference type="ARBA" id="ARBA00022737"/>
    </source>
</evidence>